<evidence type="ECO:0000313" key="1">
    <source>
        <dbReference type="EMBL" id="EOO00527.1"/>
    </source>
</evidence>
<dbReference type="InterPro" id="IPR027417">
    <property type="entry name" value="P-loop_NTPase"/>
</dbReference>
<dbReference type="GeneID" id="19324381"/>
<dbReference type="RefSeq" id="XP_007914736.1">
    <property type="nucleotide sequence ID" value="XM_007916545.1"/>
</dbReference>
<protein>
    <submittedName>
        <fullName evidence="1">Putative nad dependent epimerase protein</fullName>
    </submittedName>
</protein>
<dbReference type="eggNOG" id="ENOG502RYDN">
    <property type="taxonomic scope" value="Eukaryota"/>
</dbReference>
<evidence type="ECO:0000313" key="2">
    <source>
        <dbReference type="Proteomes" id="UP000014074"/>
    </source>
</evidence>
<dbReference type="HOGENOM" id="CLU_061199_0_1_1"/>
<organism evidence="1 2">
    <name type="scientific">Phaeoacremonium minimum (strain UCR-PA7)</name>
    <name type="common">Esca disease fungus</name>
    <name type="synonym">Togninia minima</name>
    <dbReference type="NCBI Taxonomy" id="1286976"/>
    <lineage>
        <taxon>Eukaryota</taxon>
        <taxon>Fungi</taxon>
        <taxon>Dikarya</taxon>
        <taxon>Ascomycota</taxon>
        <taxon>Pezizomycotina</taxon>
        <taxon>Sordariomycetes</taxon>
        <taxon>Sordariomycetidae</taxon>
        <taxon>Togniniales</taxon>
        <taxon>Togniniaceae</taxon>
        <taxon>Phaeoacremonium</taxon>
    </lineage>
</organism>
<dbReference type="SUPFAM" id="SSF52540">
    <property type="entry name" value="P-loop containing nucleoside triphosphate hydrolases"/>
    <property type="match status" value="1"/>
</dbReference>
<keyword evidence="2" id="KW-1185">Reference proteome</keyword>
<dbReference type="OrthoDB" id="408152at2759"/>
<dbReference type="Gene3D" id="3.40.50.300">
    <property type="entry name" value="P-loop containing nucleotide triphosphate hydrolases"/>
    <property type="match status" value="1"/>
</dbReference>
<dbReference type="AlphaFoldDB" id="R8BMH2"/>
<dbReference type="InterPro" id="IPR040632">
    <property type="entry name" value="Sulfotransfer_4"/>
</dbReference>
<proteinExistence type="predicted"/>
<sequence length="220" mass="24910">MLDGVDAVDSPTDWQIFDKAADATFANLPTYTGKAFTRDDWDQLFGPCEAVTDVASMFAPQLIEAYPEAKIVLVRRDIERWYKSLDESVLKALWGPVPEFFVSYVEPLLGSVAGPANRKIMYGFFGALDVETIRANARDKYRQHYEQIKEKVPAENLLEFNLADGWEPLCKFLGKEVPDMPFPHANEAAALRQKIVRKQMTMLQSVVFAPARFAARLIGW</sequence>
<accession>R8BMH2</accession>
<dbReference type="EMBL" id="KB933072">
    <property type="protein sequence ID" value="EOO00527.1"/>
    <property type="molecule type" value="Genomic_DNA"/>
</dbReference>
<dbReference type="PANTHER" id="PTHR36978:SF4">
    <property type="entry name" value="P-LOOP CONTAINING NUCLEOSIDE TRIPHOSPHATE HYDROLASE PROTEIN"/>
    <property type="match status" value="1"/>
</dbReference>
<reference evidence="2" key="1">
    <citation type="journal article" date="2013" name="Genome Announc.">
        <title>Draft genome sequence of the ascomycete Phaeoacremonium aleophilum strain UCR-PA7, a causal agent of the esca disease complex in grapevines.</title>
        <authorList>
            <person name="Blanco-Ulate B."/>
            <person name="Rolshausen P."/>
            <person name="Cantu D."/>
        </authorList>
    </citation>
    <scope>NUCLEOTIDE SEQUENCE [LARGE SCALE GENOMIC DNA]</scope>
    <source>
        <strain evidence="2">UCR-PA7</strain>
    </source>
</reference>
<name>R8BMH2_PHAM7</name>
<dbReference type="Proteomes" id="UP000014074">
    <property type="component" value="Unassembled WGS sequence"/>
</dbReference>
<dbReference type="PANTHER" id="PTHR36978">
    <property type="entry name" value="P-LOOP CONTAINING NUCLEOTIDE TRIPHOSPHATE HYDROLASE"/>
    <property type="match status" value="1"/>
</dbReference>
<dbReference type="Pfam" id="PF17784">
    <property type="entry name" value="Sulfotransfer_4"/>
    <property type="match status" value="1"/>
</dbReference>
<dbReference type="KEGG" id="tmn:UCRPA7_3979"/>
<gene>
    <name evidence="1" type="ORF">UCRPA7_3979</name>
</gene>